<evidence type="ECO:0000256" key="8">
    <source>
        <dbReference type="ARBA" id="ARBA00023004"/>
    </source>
</evidence>
<gene>
    <name evidence="11" type="ORF">E1757_30330</name>
</gene>
<dbReference type="InterPro" id="IPR004628">
    <property type="entry name" value="Man_deHydtase"/>
</dbReference>
<dbReference type="EC" id="4.2.1.8" evidence="7"/>
<evidence type="ECO:0000256" key="1">
    <source>
        <dbReference type="ARBA" id="ARBA00001794"/>
    </source>
</evidence>
<evidence type="ECO:0000256" key="7">
    <source>
        <dbReference type="ARBA" id="ARBA00012927"/>
    </source>
</evidence>
<evidence type="ECO:0000256" key="2">
    <source>
        <dbReference type="ARBA" id="ARBA00001936"/>
    </source>
</evidence>
<evidence type="ECO:0000256" key="9">
    <source>
        <dbReference type="ARBA" id="ARBA00023211"/>
    </source>
</evidence>
<protein>
    <recommendedName>
        <fullName evidence="7">mannonate dehydratase</fullName>
        <ecNumber evidence="7">4.2.1.8</ecNumber>
    </recommendedName>
</protein>
<comment type="similarity">
    <text evidence="6">Belongs to the mannonate dehydratase family.</text>
</comment>
<keyword evidence="10" id="KW-0456">Lyase</keyword>
<reference evidence="11 12" key="1">
    <citation type="submission" date="2019-03" db="EMBL/GenBank/DDBJ databases">
        <title>This is whole genome sequence of Paenibacillus sp MS74 strain.</title>
        <authorList>
            <person name="Trinh H.N."/>
        </authorList>
    </citation>
    <scope>NUCLEOTIDE SEQUENCE [LARGE SCALE GENOMIC DNA]</scope>
    <source>
        <strain evidence="11 12">MS74</strain>
    </source>
</reference>
<comment type="catalytic activity">
    <reaction evidence="1">
        <text>D-mannonate = 2-dehydro-3-deoxy-D-gluconate + H2O</text>
        <dbReference type="Rhea" id="RHEA:20097"/>
        <dbReference type="ChEBI" id="CHEBI:15377"/>
        <dbReference type="ChEBI" id="CHEBI:17767"/>
        <dbReference type="ChEBI" id="CHEBI:57990"/>
        <dbReference type="EC" id="4.2.1.8"/>
    </reaction>
</comment>
<evidence type="ECO:0000313" key="11">
    <source>
        <dbReference type="EMBL" id="TDF92389.1"/>
    </source>
</evidence>
<dbReference type="PANTHER" id="PTHR30387">
    <property type="entry name" value="MANNONATE DEHYDRATASE"/>
    <property type="match status" value="1"/>
</dbReference>
<comment type="cofactor">
    <cofactor evidence="3">
        <name>Fe(2+)</name>
        <dbReference type="ChEBI" id="CHEBI:29033"/>
    </cofactor>
</comment>
<keyword evidence="12" id="KW-1185">Reference proteome</keyword>
<dbReference type="InterPro" id="IPR036237">
    <property type="entry name" value="Xyl_isomerase-like_sf"/>
</dbReference>
<dbReference type="SUPFAM" id="SSF51658">
    <property type="entry name" value="Xylose isomerase-like"/>
    <property type="match status" value="1"/>
</dbReference>
<evidence type="ECO:0000256" key="3">
    <source>
        <dbReference type="ARBA" id="ARBA00001954"/>
    </source>
</evidence>
<sequence>MFSSHPNQLWHLAKQMGVNYAVGPLPKEENGLKPWDFVNLMHMKKRFNDSGLELAVIESRPPANKIKLGLPGRDEEIAVIQELIRNMGKVGIPVWCYDFMAEFNWFRTSTTTRTRGGALVSSYDHSLMKDAPFTENAPISEDQLWENLKYYLEAIVPVAEESKVKLALHPDDPPISPIRGVSRILTSASALQRAIDLVPSEYSGITLCQGTLATAGDHIPTVIRSFAEQGKLFFVHFRDVRGTAEKFEETFHDDGKTNMLEAMRTYFEVGYTGPARPDHVPTMAGEDNAHPGYELLGRLFGVGYIKGLMEAAGS</sequence>
<dbReference type="Proteomes" id="UP000295636">
    <property type="component" value="Unassembled WGS sequence"/>
</dbReference>
<evidence type="ECO:0000256" key="4">
    <source>
        <dbReference type="ARBA" id="ARBA00002713"/>
    </source>
</evidence>
<keyword evidence="9" id="KW-0464">Manganese</keyword>
<dbReference type="UniPathway" id="UPA00246"/>
<dbReference type="EMBL" id="SMRT01000021">
    <property type="protein sequence ID" value="TDF92389.1"/>
    <property type="molecule type" value="Genomic_DNA"/>
</dbReference>
<name>A0A4R5KB60_9BACL</name>
<proteinExistence type="inferred from homology"/>
<dbReference type="GO" id="GO:0008198">
    <property type="term" value="F:ferrous iron binding"/>
    <property type="evidence" value="ECO:0007669"/>
    <property type="project" value="TreeGrafter"/>
</dbReference>
<evidence type="ECO:0000256" key="6">
    <source>
        <dbReference type="ARBA" id="ARBA00007389"/>
    </source>
</evidence>
<keyword evidence="8" id="KW-0408">Iron</keyword>
<evidence type="ECO:0000313" key="12">
    <source>
        <dbReference type="Proteomes" id="UP000295636"/>
    </source>
</evidence>
<evidence type="ECO:0000256" key="10">
    <source>
        <dbReference type="ARBA" id="ARBA00023239"/>
    </source>
</evidence>
<dbReference type="PIRSF" id="PIRSF016049">
    <property type="entry name" value="Man_dehyd"/>
    <property type="match status" value="1"/>
</dbReference>
<dbReference type="Pfam" id="PF03786">
    <property type="entry name" value="UxuA"/>
    <property type="match status" value="2"/>
</dbReference>
<dbReference type="Gene3D" id="3.20.20.150">
    <property type="entry name" value="Divalent-metal-dependent TIM barrel enzymes"/>
    <property type="match status" value="1"/>
</dbReference>
<accession>A0A4R5KB60</accession>
<comment type="pathway">
    <text evidence="5">Carbohydrate metabolism; pentose and glucuronate interconversion.</text>
</comment>
<dbReference type="OrthoDB" id="9780250at2"/>
<comment type="caution">
    <text evidence="11">The sequence shown here is derived from an EMBL/GenBank/DDBJ whole genome shotgun (WGS) entry which is preliminary data.</text>
</comment>
<dbReference type="AlphaFoldDB" id="A0A4R5KB60"/>
<dbReference type="GO" id="GO:0030145">
    <property type="term" value="F:manganese ion binding"/>
    <property type="evidence" value="ECO:0007669"/>
    <property type="project" value="TreeGrafter"/>
</dbReference>
<evidence type="ECO:0000256" key="5">
    <source>
        <dbReference type="ARBA" id="ARBA00004892"/>
    </source>
</evidence>
<organism evidence="11 12">
    <name type="scientific">Paenibacillus piri</name>
    <dbReference type="NCBI Taxonomy" id="2547395"/>
    <lineage>
        <taxon>Bacteria</taxon>
        <taxon>Bacillati</taxon>
        <taxon>Bacillota</taxon>
        <taxon>Bacilli</taxon>
        <taxon>Bacillales</taxon>
        <taxon>Paenibacillaceae</taxon>
        <taxon>Paenibacillus</taxon>
    </lineage>
</organism>
<comment type="cofactor">
    <cofactor evidence="2">
        <name>Mn(2+)</name>
        <dbReference type="ChEBI" id="CHEBI:29035"/>
    </cofactor>
</comment>
<dbReference type="GO" id="GO:0008927">
    <property type="term" value="F:mannonate dehydratase activity"/>
    <property type="evidence" value="ECO:0007669"/>
    <property type="project" value="UniProtKB-EC"/>
</dbReference>
<comment type="function">
    <text evidence="4">Catalyzes the dehydration of D-mannonate.</text>
</comment>
<dbReference type="GO" id="GO:0042840">
    <property type="term" value="P:D-glucuronate catabolic process"/>
    <property type="evidence" value="ECO:0007669"/>
    <property type="project" value="TreeGrafter"/>
</dbReference>
<dbReference type="PANTHER" id="PTHR30387:SF2">
    <property type="entry name" value="MANNONATE DEHYDRATASE"/>
    <property type="match status" value="1"/>
</dbReference>